<dbReference type="PANTHER" id="PTHR10681:SF128">
    <property type="entry name" value="THIOREDOXIN-DEPENDENT PEROXIDE REDUCTASE, MITOCHONDRIAL"/>
    <property type="match status" value="1"/>
</dbReference>
<evidence type="ECO:0000313" key="7">
    <source>
        <dbReference type="Proteomes" id="UP000481043"/>
    </source>
</evidence>
<evidence type="ECO:0000259" key="5">
    <source>
        <dbReference type="Pfam" id="PF00578"/>
    </source>
</evidence>
<dbReference type="SUPFAM" id="SSF52833">
    <property type="entry name" value="Thioredoxin-like"/>
    <property type="match status" value="1"/>
</dbReference>
<dbReference type="InterPro" id="IPR050217">
    <property type="entry name" value="Peroxiredoxin"/>
</dbReference>
<dbReference type="Gene3D" id="3.40.30.10">
    <property type="entry name" value="Glutaredoxin"/>
    <property type="match status" value="1"/>
</dbReference>
<dbReference type="GO" id="GO:0033554">
    <property type="term" value="P:cellular response to stress"/>
    <property type="evidence" value="ECO:0007669"/>
    <property type="project" value="TreeGrafter"/>
</dbReference>
<keyword evidence="3" id="KW-1015">Disulfide bond</keyword>
<dbReference type="GO" id="GO:0005829">
    <property type="term" value="C:cytosol"/>
    <property type="evidence" value="ECO:0007669"/>
    <property type="project" value="TreeGrafter"/>
</dbReference>
<evidence type="ECO:0000256" key="2">
    <source>
        <dbReference type="ARBA" id="ARBA00023002"/>
    </source>
</evidence>
<evidence type="ECO:0000313" key="6">
    <source>
        <dbReference type="EMBL" id="NEY73208.1"/>
    </source>
</evidence>
<dbReference type="InterPro" id="IPR036249">
    <property type="entry name" value="Thioredoxin-like_sf"/>
</dbReference>
<comment type="function">
    <text evidence="4">Thiol-specific peroxidase that catalyzes the reduction of hydrogen peroxide and organic hydroperoxides to water and alcohols, respectively. Plays a role in cell protection against oxidative stress by detoxifying peroxides.</text>
</comment>
<dbReference type="AlphaFoldDB" id="A0A6M0QDK7"/>
<dbReference type="GO" id="GO:0008379">
    <property type="term" value="F:thioredoxin peroxidase activity"/>
    <property type="evidence" value="ECO:0007669"/>
    <property type="project" value="TreeGrafter"/>
</dbReference>
<dbReference type="GO" id="GO:0006979">
    <property type="term" value="P:response to oxidative stress"/>
    <property type="evidence" value="ECO:0007669"/>
    <property type="project" value="TreeGrafter"/>
</dbReference>
<dbReference type="GO" id="GO:0042744">
    <property type="term" value="P:hydrogen peroxide catabolic process"/>
    <property type="evidence" value="ECO:0007669"/>
    <property type="project" value="TreeGrafter"/>
</dbReference>
<gene>
    <name evidence="6" type="ORF">G4D63_15860</name>
</gene>
<keyword evidence="7" id="KW-1185">Reference proteome</keyword>
<comment type="similarity">
    <text evidence="1">Belongs to the peroxiredoxin family. AhpC/Prx1 subfamily.</text>
</comment>
<organism evidence="6 7">
    <name type="scientific">Bacillus mesophilus</name>
    <dbReference type="NCBI Taxonomy" id="1808955"/>
    <lineage>
        <taxon>Bacteria</taxon>
        <taxon>Bacillati</taxon>
        <taxon>Bacillota</taxon>
        <taxon>Bacilli</taxon>
        <taxon>Bacillales</taxon>
        <taxon>Bacillaceae</taxon>
        <taxon>Bacillus</taxon>
    </lineage>
</organism>
<accession>A0A6M0QDK7</accession>
<sequence>MYQQFQALNTEVLAISTDSVYSHKVFAETSPSLSNITYPLVSDRTQEISKAYRVLDERTGAAYRATIIVDPEGVILSKLVNPPEVGRNIYEILRLIQGIQHRRRTGEVVPANWSLGQQGIKRNSRYIGRI</sequence>
<keyword evidence="2" id="KW-0560">Oxidoreductase</keyword>
<comment type="caution">
    <text evidence="6">The sequence shown here is derived from an EMBL/GenBank/DDBJ whole genome shotgun (WGS) entry which is preliminary data.</text>
</comment>
<feature type="domain" description="Alkyl hydroperoxide reductase subunit C/ Thiol specific antioxidant" evidence="5">
    <location>
        <begin position="2"/>
        <end position="75"/>
    </location>
</feature>
<evidence type="ECO:0000256" key="3">
    <source>
        <dbReference type="ARBA" id="ARBA00023157"/>
    </source>
</evidence>
<evidence type="ECO:0000256" key="4">
    <source>
        <dbReference type="ARBA" id="ARBA00037420"/>
    </source>
</evidence>
<proteinExistence type="inferred from homology"/>
<dbReference type="Pfam" id="PF00578">
    <property type="entry name" value="AhpC-TSA"/>
    <property type="match status" value="1"/>
</dbReference>
<evidence type="ECO:0000256" key="1">
    <source>
        <dbReference type="ARBA" id="ARBA00009796"/>
    </source>
</evidence>
<dbReference type="GO" id="GO:0045454">
    <property type="term" value="P:cell redox homeostasis"/>
    <property type="evidence" value="ECO:0007669"/>
    <property type="project" value="TreeGrafter"/>
</dbReference>
<dbReference type="PANTHER" id="PTHR10681">
    <property type="entry name" value="THIOREDOXIN PEROXIDASE"/>
    <property type="match status" value="1"/>
</dbReference>
<name>A0A6M0QDK7_9BACI</name>
<protein>
    <submittedName>
        <fullName evidence="6">Redoxin domain-containing protein</fullName>
    </submittedName>
</protein>
<dbReference type="Proteomes" id="UP000481043">
    <property type="component" value="Unassembled WGS sequence"/>
</dbReference>
<reference evidence="6 7" key="1">
    <citation type="submission" date="2020-02" db="EMBL/GenBank/DDBJ databases">
        <title>Bacillus aquiflavi sp. nov., isolated from yellow water of strong flavor Chinese baijiu in Yibin region of China.</title>
        <authorList>
            <person name="Xie J."/>
        </authorList>
    </citation>
    <scope>NUCLEOTIDE SEQUENCE [LARGE SCALE GENOMIC DNA]</scope>
    <source>
        <strain evidence="6 7">SA4</strain>
    </source>
</reference>
<dbReference type="EMBL" id="JAAIWM010000006">
    <property type="protein sequence ID" value="NEY73208.1"/>
    <property type="molecule type" value="Genomic_DNA"/>
</dbReference>
<dbReference type="InterPro" id="IPR000866">
    <property type="entry name" value="AhpC/TSA"/>
</dbReference>